<evidence type="ECO:0000256" key="1">
    <source>
        <dbReference type="ARBA" id="ARBA00022737"/>
    </source>
</evidence>
<accession>A0A7C9PJ41</accession>
<dbReference type="AlphaFoldDB" id="A0A7C9PJ41"/>
<dbReference type="Proteomes" id="UP000484255">
    <property type="component" value="Unassembled WGS sequence"/>
</dbReference>
<keyword evidence="5" id="KW-1185">Reference proteome</keyword>
<evidence type="ECO:0000256" key="2">
    <source>
        <dbReference type="ARBA" id="ARBA00023043"/>
    </source>
</evidence>
<dbReference type="PROSITE" id="PS50088">
    <property type="entry name" value="ANK_REPEAT"/>
    <property type="match status" value="1"/>
</dbReference>
<proteinExistence type="predicted"/>
<reference evidence="4 5" key="1">
    <citation type="submission" date="2020-02" db="EMBL/GenBank/DDBJ databases">
        <title>Ideonella bacterium strain TBM-1.</title>
        <authorList>
            <person name="Chen W.-M."/>
        </authorList>
    </citation>
    <scope>NUCLEOTIDE SEQUENCE [LARGE SCALE GENOMIC DNA]</scope>
    <source>
        <strain evidence="4 5">TBM-1</strain>
    </source>
</reference>
<dbReference type="SMART" id="SM00248">
    <property type="entry name" value="ANK"/>
    <property type="match status" value="3"/>
</dbReference>
<organism evidence="4 5">
    <name type="scientific">Ideonella livida</name>
    <dbReference type="NCBI Taxonomy" id="2707176"/>
    <lineage>
        <taxon>Bacteria</taxon>
        <taxon>Pseudomonadati</taxon>
        <taxon>Pseudomonadota</taxon>
        <taxon>Betaproteobacteria</taxon>
        <taxon>Burkholderiales</taxon>
        <taxon>Sphaerotilaceae</taxon>
        <taxon>Ideonella</taxon>
    </lineage>
</organism>
<dbReference type="PANTHER" id="PTHR24201">
    <property type="entry name" value="ANK_REP_REGION DOMAIN-CONTAINING PROTEIN"/>
    <property type="match status" value="1"/>
</dbReference>
<protein>
    <submittedName>
        <fullName evidence="4">Uncharacterized protein</fullName>
    </submittedName>
</protein>
<comment type="caution">
    <text evidence="4">The sequence shown here is derived from an EMBL/GenBank/DDBJ whole genome shotgun (WGS) entry which is preliminary data.</text>
</comment>
<dbReference type="InterPro" id="IPR050776">
    <property type="entry name" value="Ank_Repeat/CDKN_Inhibitor"/>
</dbReference>
<dbReference type="InterPro" id="IPR002110">
    <property type="entry name" value="Ankyrin_rpt"/>
</dbReference>
<keyword evidence="1" id="KW-0677">Repeat</keyword>
<gene>
    <name evidence="4" type="ORF">G3A44_18940</name>
</gene>
<evidence type="ECO:0000313" key="4">
    <source>
        <dbReference type="EMBL" id="NDY93273.1"/>
    </source>
</evidence>
<keyword evidence="2 3" id="KW-0040">ANK repeat</keyword>
<evidence type="ECO:0000313" key="5">
    <source>
        <dbReference type="Proteomes" id="UP000484255"/>
    </source>
</evidence>
<dbReference type="EMBL" id="JAAGOH010000031">
    <property type="protein sequence ID" value="NDY93273.1"/>
    <property type="molecule type" value="Genomic_DNA"/>
</dbReference>
<dbReference type="PROSITE" id="PS50297">
    <property type="entry name" value="ANK_REP_REGION"/>
    <property type="match status" value="1"/>
</dbReference>
<dbReference type="Gene3D" id="1.25.40.20">
    <property type="entry name" value="Ankyrin repeat-containing domain"/>
    <property type="match status" value="1"/>
</dbReference>
<name>A0A7C9PJ41_9BURK</name>
<dbReference type="SUPFAM" id="SSF48403">
    <property type="entry name" value="Ankyrin repeat"/>
    <property type="match status" value="1"/>
</dbReference>
<sequence length="687" mass="74378">MKRLPATTLPGRRRQVAALAAACWTGLAGAQLRLPETLQADATPTAQWQWVHQSPLLRIEVNRASLQVQSSRLAYQLRDGIGAPRWVAARCDQGLRAELPAAGPQGSSLSRLLDPDLPWRRPAHGSRAEADLLHACDTARQRNLAVDAVPEWPQEDWEAVYNAWRHTAAGTPSTDWRVAYFATEDQARRGRLERWGTGTHHLAPQRHASSQADVPLALRTALGNLTRPGERSPVLALKGVEGEPEWAILELVARGPLERPADRQAFMRQAAAWVGQGLLDGPAALRADPDHAARVAYLDATTAQAIKAVPPHLSPNVRLGSGLTPLTWALLSTDLDRLQALLDRGADPNLCGQLGCPLHLLGLKEDAATRATWLERLLQAGARPDAVDTTYRFASTTALGDAVLKGDMGTARRLRRAGAHPDGVPGVSATPLEMALETGQRAAAQWLVAEGASVLPWEDRSIQDPARGALGRGNPWLASRDHPDLQSWIEGLMMSAAAARPEHDIRLIVEQDGRRQPVQDGGVLTLRPAPFRLIFVMPGTHPRGVTLTASLSPSFAQAARRNHRGNGALIPSRSGALTEVDQPNAGALLLHDTPVGGTSRDQAVGGHVVLQADPSVRRDFHAQRGTEYIREVAHVTAVPEQGEPGPDRPITALKGQQLELVYGSTLVLDPIEWAPWVKVRALTLRFR</sequence>
<feature type="repeat" description="ANK" evidence="3">
    <location>
        <begin position="321"/>
        <end position="353"/>
    </location>
</feature>
<dbReference type="RefSeq" id="WP_163459318.1">
    <property type="nucleotide sequence ID" value="NZ_JAAGOH010000031.1"/>
</dbReference>
<dbReference type="InterPro" id="IPR036770">
    <property type="entry name" value="Ankyrin_rpt-contain_sf"/>
</dbReference>
<evidence type="ECO:0000256" key="3">
    <source>
        <dbReference type="PROSITE-ProRule" id="PRU00023"/>
    </source>
</evidence>